<dbReference type="Pfam" id="PF07687">
    <property type="entry name" value="M20_dimer"/>
    <property type="match status" value="1"/>
</dbReference>
<reference evidence="6 7" key="1">
    <citation type="submission" date="2015-12" db="EMBL/GenBank/DDBJ databases">
        <title>Phylogenomics in the description of a new species in the Pseudomonas syringae group.</title>
        <authorList>
            <person name="Busquets A."/>
            <person name="Gomila M."/>
            <person name="Beiki F."/>
            <person name="Rahimian H."/>
            <person name="Mulet M."/>
            <person name="Sanchez D."/>
            <person name="Garcia-Valdes E."/>
            <person name="Lalucat J."/>
        </authorList>
    </citation>
    <scope>NUCLEOTIDE SEQUENCE [LARGE SCALE GENOMIC DNA]</scope>
    <source>
        <strain evidence="6 7">S25</strain>
    </source>
</reference>
<dbReference type="Gene3D" id="3.40.630.10">
    <property type="entry name" value="Zn peptidases"/>
    <property type="match status" value="1"/>
</dbReference>
<dbReference type="Gene3D" id="3.30.70.360">
    <property type="match status" value="1"/>
</dbReference>
<evidence type="ECO:0000256" key="1">
    <source>
        <dbReference type="ARBA" id="ARBA00022723"/>
    </source>
</evidence>
<proteinExistence type="predicted"/>
<dbReference type="InterPro" id="IPR050072">
    <property type="entry name" value="Peptidase_M20A"/>
</dbReference>
<dbReference type="PIRSF" id="PIRSF037238">
    <property type="entry name" value="Carboxypeptidase_G2"/>
    <property type="match status" value="1"/>
</dbReference>
<evidence type="ECO:0000256" key="2">
    <source>
        <dbReference type="ARBA" id="ARBA00022801"/>
    </source>
</evidence>
<gene>
    <name evidence="6" type="ORF">AUC61_09280</name>
</gene>
<keyword evidence="4" id="KW-0732">Signal</keyword>
<evidence type="ECO:0000313" key="7">
    <source>
        <dbReference type="Proteomes" id="UP001320513"/>
    </source>
</evidence>
<dbReference type="GO" id="GO:0004180">
    <property type="term" value="F:carboxypeptidase activity"/>
    <property type="evidence" value="ECO:0007669"/>
    <property type="project" value="UniProtKB-KW"/>
</dbReference>
<keyword evidence="6" id="KW-0121">Carboxypeptidase</keyword>
<sequence length="411" mass="43635">MFVRSTALAAAVAATLLCSSTFAVEVPAQQLLKNAEAEQKAYLATVEQLVDIDTGTGQAPGLKTVSEMLVNRLKALGATVQITPASPSTGDNIVGTIKGNGSKSFLLMIHYDTVFGPGTAAKRPFKVEGERAFGPGVADAKGGVAMVLHSLKLLQDQKFKDYGSITVLFNPDEETGSAGSKKVIAELASKHDYVFSYEPPDSDAVTVATNGINGVFVDVKGKSSHAGSAPEAGRNAVIELSHQLIQLKDLGDKAKGTTVNWTVINAGTKRNIIPDSAVAEGDMRYSDLSESDRVLTDGQRIVQGKLIDGTQVTFRMDKGRPPLVRNPATEDLAKTAQTLYGKIGRKVEPIAMRFGTDAGYAYVPDSQKPAVLETMGVVGAGLHSEDEYIDLSSIAPRLYLTTAMIMQLSEK</sequence>
<comment type="caution">
    <text evidence="6">The sequence shown here is derived from an EMBL/GenBank/DDBJ whole genome shotgun (WGS) entry which is preliminary data.</text>
</comment>
<evidence type="ECO:0000313" key="6">
    <source>
        <dbReference type="EMBL" id="MCI8209728.1"/>
    </source>
</evidence>
<evidence type="ECO:0000256" key="4">
    <source>
        <dbReference type="SAM" id="SignalP"/>
    </source>
</evidence>
<dbReference type="EMBL" id="LOHG01000004">
    <property type="protein sequence ID" value="MCI8209728.1"/>
    <property type="molecule type" value="Genomic_DNA"/>
</dbReference>
<dbReference type="NCBIfam" id="NF004788">
    <property type="entry name" value="PRK06133.1"/>
    <property type="match status" value="1"/>
</dbReference>
<accession>A0ABS9ZGT9</accession>
<dbReference type="InterPro" id="IPR017150">
    <property type="entry name" value="Pept_M20_glutamate_carboxypep"/>
</dbReference>
<protein>
    <submittedName>
        <fullName evidence="6">Glutamate carboxypeptidase</fullName>
    </submittedName>
</protein>
<evidence type="ECO:0000259" key="5">
    <source>
        <dbReference type="Pfam" id="PF07687"/>
    </source>
</evidence>
<keyword evidence="7" id="KW-1185">Reference proteome</keyword>
<evidence type="ECO:0000256" key="3">
    <source>
        <dbReference type="ARBA" id="ARBA00023285"/>
    </source>
</evidence>
<dbReference type="SUPFAM" id="SSF53187">
    <property type="entry name" value="Zn-dependent exopeptidases"/>
    <property type="match status" value="1"/>
</dbReference>
<keyword evidence="2" id="KW-0378">Hydrolase</keyword>
<dbReference type="PANTHER" id="PTHR43808:SF10">
    <property type="entry name" value="BLL3749 PROTEIN"/>
    <property type="match status" value="1"/>
</dbReference>
<dbReference type="RefSeq" id="WP_243245646.1">
    <property type="nucleotide sequence ID" value="NZ_LOHG01000004.1"/>
</dbReference>
<keyword evidence="3" id="KW-0170">Cobalt</keyword>
<feature type="chain" id="PRO_5045838513" evidence="4">
    <location>
        <begin position="24"/>
        <end position="411"/>
    </location>
</feature>
<dbReference type="InterPro" id="IPR011650">
    <property type="entry name" value="Peptidase_M20_dimer"/>
</dbReference>
<dbReference type="InterPro" id="IPR002933">
    <property type="entry name" value="Peptidase_M20"/>
</dbReference>
<dbReference type="SUPFAM" id="SSF55031">
    <property type="entry name" value="Bacterial exopeptidase dimerisation domain"/>
    <property type="match status" value="1"/>
</dbReference>
<keyword evidence="6" id="KW-0645">Protease</keyword>
<organism evidence="6 7">
    <name type="scientific">Pseudomonas maioricensis</name>
    <dbReference type="NCBI Taxonomy" id="1766623"/>
    <lineage>
        <taxon>Bacteria</taxon>
        <taxon>Pseudomonadati</taxon>
        <taxon>Pseudomonadota</taxon>
        <taxon>Gammaproteobacteria</taxon>
        <taxon>Pseudomonadales</taxon>
        <taxon>Pseudomonadaceae</taxon>
        <taxon>Pseudomonas</taxon>
    </lineage>
</organism>
<keyword evidence="1" id="KW-0479">Metal-binding</keyword>
<feature type="domain" description="Peptidase M20 dimerisation" evidence="5">
    <location>
        <begin position="208"/>
        <end position="305"/>
    </location>
</feature>
<feature type="signal peptide" evidence="4">
    <location>
        <begin position="1"/>
        <end position="23"/>
    </location>
</feature>
<dbReference type="Pfam" id="PF01546">
    <property type="entry name" value="Peptidase_M20"/>
    <property type="match status" value="1"/>
</dbReference>
<dbReference type="InterPro" id="IPR036264">
    <property type="entry name" value="Bact_exopeptidase_dim_dom"/>
</dbReference>
<dbReference type="Proteomes" id="UP001320513">
    <property type="component" value="Unassembled WGS sequence"/>
</dbReference>
<dbReference type="CDD" id="cd03885">
    <property type="entry name" value="M20_CPDG2"/>
    <property type="match status" value="1"/>
</dbReference>
<dbReference type="PANTHER" id="PTHR43808">
    <property type="entry name" value="ACETYLORNITHINE DEACETYLASE"/>
    <property type="match status" value="1"/>
</dbReference>
<name>A0ABS9ZGT9_9PSED</name>